<evidence type="ECO:0000259" key="3">
    <source>
        <dbReference type="PROSITE" id="PS51688"/>
    </source>
</evidence>
<sequence length="485" mass="54140">MKRWWLLCLLITGWNTALHAQQTYQIRADSVRIYSACDTAELIIENHTQHTQGFLFNKGMGRTEFRKLRLKMTGPNTLSIVGQDTLDLSPWGDERYDLKSTNYWKIKDSTIAPFQQWPMFKVVGYDIYSGLDMPRLSRQAFQGVGNMRYYNGLMVGNGSTGFDMAVNWDGELWGPNGVFFRVKDDTKPHWSEWREVLFKDYAESNFIQNQKDSAQKMAHLWISGTAKIEDSVVLGKYKNTLAGDGVLSTDTAGNLRLKFITGGNNIYTTDGALTADRTLDAGGRSLLFRARNGMTDSSYMLIRSTGVKFGAVATGGVAQLEADRNTGARMSWSQAANALLFTLDSSRISFVKEVGATKDTLLYVSQYGATKINGELEVLGIYQSSQRKLKKDIQPFEKSALSILNSAAVQTFKYKADKNAITHIGFIAEDAPEEMAAPQRLGIDQANTVALLVKAMQELNQKVDGLQQEIGSLKKELADLKEKQK</sequence>
<evidence type="ECO:0000256" key="1">
    <source>
        <dbReference type="SAM" id="Coils"/>
    </source>
</evidence>
<evidence type="ECO:0000313" key="4">
    <source>
        <dbReference type="EMBL" id="MBC9929524.1"/>
    </source>
</evidence>
<organism evidence="4 5">
    <name type="scientific">Chitinophaga qingshengii</name>
    <dbReference type="NCBI Taxonomy" id="1569794"/>
    <lineage>
        <taxon>Bacteria</taxon>
        <taxon>Pseudomonadati</taxon>
        <taxon>Bacteroidota</taxon>
        <taxon>Chitinophagia</taxon>
        <taxon>Chitinophagales</taxon>
        <taxon>Chitinophagaceae</taxon>
        <taxon>Chitinophaga</taxon>
    </lineage>
</organism>
<gene>
    <name evidence="4" type="ORF">ICL07_04005</name>
</gene>
<dbReference type="PROSITE" id="PS51688">
    <property type="entry name" value="ICA"/>
    <property type="match status" value="1"/>
</dbReference>
<protein>
    <submittedName>
        <fullName evidence="4">Tail fiber domain-containing protein</fullName>
    </submittedName>
</protein>
<dbReference type="RefSeq" id="WP_188086647.1">
    <property type="nucleotide sequence ID" value="NZ_JACVFC010000001.1"/>
</dbReference>
<keyword evidence="2" id="KW-0732">Signal</keyword>
<evidence type="ECO:0000313" key="5">
    <source>
        <dbReference type="Proteomes" id="UP000659124"/>
    </source>
</evidence>
<proteinExistence type="predicted"/>
<reference evidence="4 5" key="1">
    <citation type="submission" date="2020-09" db="EMBL/GenBank/DDBJ databases">
        <title>Genome sequences of type strains of Chitinophaga qingshengii and Chitinophaga varians.</title>
        <authorList>
            <person name="Kittiwongwattana C."/>
        </authorList>
    </citation>
    <scope>NUCLEOTIDE SEQUENCE [LARGE SCALE GENOMIC DNA]</scope>
    <source>
        <strain evidence="4 5">JCM 30026</strain>
    </source>
</reference>
<feature type="coiled-coil region" evidence="1">
    <location>
        <begin position="449"/>
        <end position="483"/>
    </location>
</feature>
<name>A0ABR7TGI2_9BACT</name>
<keyword evidence="1" id="KW-0175">Coiled coil</keyword>
<dbReference type="Proteomes" id="UP000659124">
    <property type="component" value="Unassembled WGS sequence"/>
</dbReference>
<comment type="caution">
    <text evidence="4">The sequence shown here is derived from an EMBL/GenBank/DDBJ whole genome shotgun (WGS) entry which is preliminary data.</text>
</comment>
<evidence type="ECO:0000256" key="2">
    <source>
        <dbReference type="SAM" id="SignalP"/>
    </source>
</evidence>
<feature type="chain" id="PRO_5047209608" evidence="2">
    <location>
        <begin position="21"/>
        <end position="485"/>
    </location>
</feature>
<feature type="domain" description="Peptidase S74" evidence="3">
    <location>
        <begin position="385"/>
        <end position="484"/>
    </location>
</feature>
<feature type="signal peptide" evidence="2">
    <location>
        <begin position="1"/>
        <end position="20"/>
    </location>
</feature>
<dbReference type="Pfam" id="PF13884">
    <property type="entry name" value="Peptidase_S74"/>
    <property type="match status" value="1"/>
</dbReference>
<keyword evidence="5" id="KW-1185">Reference proteome</keyword>
<accession>A0ABR7TGI2</accession>
<dbReference type="EMBL" id="JACVFC010000001">
    <property type="protein sequence ID" value="MBC9929524.1"/>
    <property type="molecule type" value="Genomic_DNA"/>
</dbReference>
<dbReference type="InterPro" id="IPR030392">
    <property type="entry name" value="S74_ICA"/>
</dbReference>